<dbReference type="EMBL" id="CP020946">
    <property type="protein sequence ID" value="ASD62458.1"/>
    <property type="molecule type" value="Genomic_DNA"/>
</dbReference>
<reference evidence="2 3" key="1">
    <citation type="submission" date="2017-04" db="EMBL/GenBank/DDBJ databases">
        <title>Whole genome sequence of Bdellovibrio bacteriovorus strain SSB218315.</title>
        <authorList>
            <person name="Oyedara O."/>
            <person name="Rodriguez-Perez M.A."/>
        </authorList>
    </citation>
    <scope>NUCLEOTIDE SEQUENCE [LARGE SCALE GENOMIC DNA]</scope>
    <source>
        <strain evidence="2 3">SSB218315</strain>
    </source>
</reference>
<evidence type="ECO:0000313" key="3">
    <source>
        <dbReference type="Proteomes" id="UP000197003"/>
    </source>
</evidence>
<gene>
    <name evidence="2" type="ORF">B9G79_02195</name>
</gene>
<dbReference type="Proteomes" id="UP000197003">
    <property type="component" value="Chromosome"/>
</dbReference>
<organism evidence="2 3">
    <name type="scientific">Bdellovibrio bacteriovorus</name>
    <dbReference type="NCBI Taxonomy" id="959"/>
    <lineage>
        <taxon>Bacteria</taxon>
        <taxon>Pseudomonadati</taxon>
        <taxon>Bdellovibrionota</taxon>
        <taxon>Bdellovibrionia</taxon>
        <taxon>Bdellovibrionales</taxon>
        <taxon>Pseudobdellovibrionaceae</taxon>
        <taxon>Bdellovibrio</taxon>
    </lineage>
</organism>
<feature type="signal peptide" evidence="1">
    <location>
        <begin position="1"/>
        <end position="21"/>
    </location>
</feature>
<dbReference type="OrthoDB" id="5292931at2"/>
<evidence type="ECO:0008006" key="4">
    <source>
        <dbReference type="Google" id="ProtNLM"/>
    </source>
</evidence>
<dbReference type="RefSeq" id="WP_088564096.1">
    <property type="nucleotide sequence ID" value="NZ_CP020946.1"/>
</dbReference>
<feature type="chain" id="PRO_5012238547" description="Lipoprotein" evidence="1">
    <location>
        <begin position="22"/>
        <end position="240"/>
    </location>
</feature>
<dbReference type="AlphaFoldDB" id="A0A1Z3N4R7"/>
<sequence>MSRLLSVFIAASLLLGQTSQASDSKCNSEALARQARLYRMQADDMKAISALFKENYDEATRDQHLSLGIALSSMTLLFAAEVMIGAGGAAVTSGGFISRAAYAHGQFIEGAANVIAAKVGETFLGAVAVVGSPVVTMPYINTVVASTLIEMKNPDVVAELPQNGDLVRMNEAQLLQQISDLREKFQRTLEASPNQILDGLTLGSLDKAWTLRLYNNMTLTASLYEQLAVQKAFQLTQCQP</sequence>
<accession>A0A1Z3N4R7</accession>
<keyword evidence="1" id="KW-0732">Signal</keyword>
<protein>
    <recommendedName>
        <fullName evidence="4">Lipoprotein</fullName>
    </recommendedName>
</protein>
<proteinExistence type="predicted"/>
<evidence type="ECO:0000313" key="2">
    <source>
        <dbReference type="EMBL" id="ASD62458.1"/>
    </source>
</evidence>
<name>A0A1Z3N4R7_BDEBC</name>
<evidence type="ECO:0000256" key="1">
    <source>
        <dbReference type="SAM" id="SignalP"/>
    </source>
</evidence>